<feature type="non-terminal residue" evidence="2">
    <location>
        <position position="124"/>
    </location>
</feature>
<name>A0A9K3GQG1_9EUKA</name>
<dbReference type="AlphaFoldDB" id="A0A9K3GQG1"/>
<evidence type="ECO:0000313" key="2">
    <source>
        <dbReference type="EMBL" id="GIQ90731.1"/>
    </source>
</evidence>
<dbReference type="Proteomes" id="UP000265618">
    <property type="component" value="Unassembled WGS sequence"/>
</dbReference>
<accession>A0A9K3GQG1</accession>
<sequence length="124" mass="13270">ERERLLLATEAEPRPPLAPLVAGRPVAVQQLLENQDVPCMSYVDVQDMYKQCVHVSDDYNQDSDEEVSAETSASGLSTGSRALTQATNTESGRASAVVGTESLSAEAVVAQILPFTGGYLEEIQ</sequence>
<evidence type="ECO:0000256" key="1">
    <source>
        <dbReference type="SAM" id="MobiDB-lite"/>
    </source>
</evidence>
<reference evidence="2 3" key="1">
    <citation type="journal article" date="2018" name="PLoS ONE">
        <title>The draft genome of Kipferlia bialata reveals reductive genome evolution in fornicate parasites.</title>
        <authorList>
            <person name="Tanifuji G."/>
            <person name="Takabayashi S."/>
            <person name="Kume K."/>
            <person name="Takagi M."/>
            <person name="Nakayama T."/>
            <person name="Kamikawa R."/>
            <person name="Inagaki Y."/>
            <person name="Hashimoto T."/>
        </authorList>
    </citation>
    <scope>NUCLEOTIDE SEQUENCE [LARGE SCALE GENOMIC DNA]</scope>
    <source>
        <strain evidence="2">NY0173</strain>
    </source>
</reference>
<feature type="region of interest" description="Disordered" evidence="1">
    <location>
        <begin position="61"/>
        <end position="91"/>
    </location>
</feature>
<proteinExistence type="predicted"/>
<protein>
    <submittedName>
        <fullName evidence="2">Uncharacterized protein</fullName>
    </submittedName>
</protein>
<gene>
    <name evidence="2" type="ORF">KIPB_013631</name>
</gene>
<feature type="non-terminal residue" evidence="2">
    <location>
        <position position="1"/>
    </location>
</feature>
<evidence type="ECO:0000313" key="3">
    <source>
        <dbReference type="Proteomes" id="UP000265618"/>
    </source>
</evidence>
<dbReference type="EMBL" id="BDIP01006580">
    <property type="protein sequence ID" value="GIQ90731.1"/>
    <property type="molecule type" value="Genomic_DNA"/>
</dbReference>
<organism evidence="2 3">
    <name type="scientific">Kipferlia bialata</name>
    <dbReference type="NCBI Taxonomy" id="797122"/>
    <lineage>
        <taxon>Eukaryota</taxon>
        <taxon>Metamonada</taxon>
        <taxon>Carpediemonas-like organisms</taxon>
        <taxon>Kipferlia</taxon>
    </lineage>
</organism>
<keyword evidence="3" id="KW-1185">Reference proteome</keyword>
<comment type="caution">
    <text evidence="2">The sequence shown here is derived from an EMBL/GenBank/DDBJ whole genome shotgun (WGS) entry which is preliminary data.</text>
</comment>
<feature type="compositionally biased region" description="Polar residues" evidence="1">
    <location>
        <begin position="69"/>
        <end position="91"/>
    </location>
</feature>